<dbReference type="InterPro" id="IPR050276">
    <property type="entry name" value="MshD_Acetyltransferase"/>
</dbReference>
<accession>A0ABS6EDU7</accession>
<dbReference type="Pfam" id="PF00583">
    <property type="entry name" value="Acetyltransf_1"/>
    <property type="match status" value="1"/>
</dbReference>
<gene>
    <name evidence="2" type="ORF">KQI86_03445</name>
</gene>
<evidence type="ECO:0000313" key="3">
    <source>
        <dbReference type="Proteomes" id="UP000726170"/>
    </source>
</evidence>
<name>A0ABS6EDU7_9CLOT</name>
<keyword evidence="3" id="KW-1185">Reference proteome</keyword>
<dbReference type="PROSITE" id="PS51186">
    <property type="entry name" value="GNAT"/>
    <property type="match status" value="1"/>
</dbReference>
<sequence length="149" mass="17319">MNIEIREITSENLKEVLSLHVSETQKSYVESTKQCLKDATECNCYRPTGLYQDGIMVGFAMYGFFPDEDGNGRVWLDRYLIDERFQGKGLGSIMLEELITHLIKIYNCNKIYLSLYEDNQRALHLYQKFGFHFNGELDINGEKVMVNVL</sequence>
<comment type="caution">
    <text evidence="2">The sequence shown here is derived from an EMBL/GenBank/DDBJ whole genome shotgun (WGS) entry which is preliminary data.</text>
</comment>
<evidence type="ECO:0000313" key="2">
    <source>
        <dbReference type="EMBL" id="MBU5483368.1"/>
    </source>
</evidence>
<protein>
    <submittedName>
        <fullName evidence="2">GNAT family N-acetyltransferase</fullName>
    </submittedName>
</protein>
<dbReference type="CDD" id="cd04301">
    <property type="entry name" value="NAT_SF"/>
    <property type="match status" value="1"/>
</dbReference>
<evidence type="ECO:0000259" key="1">
    <source>
        <dbReference type="PROSITE" id="PS51186"/>
    </source>
</evidence>
<dbReference type="PANTHER" id="PTHR43617">
    <property type="entry name" value="L-AMINO ACID N-ACETYLTRANSFERASE"/>
    <property type="match status" value="1"/>
</dbReference>
<reference evidence="2 3" key="1">
    <citation type="submission" date="2021-06" db="EMBL/GenBank/DDBJ databases">
        <authorList>
            <person name="Sun Q."/>
            <person name="Li D."/>
        </authorList>
    </citation>
    <scope>NUCLEOTIDE SEQUENCE [LARGE SCALE GENOMIC DNA]</scope>
    <source>
        <strain evidence="2 3">MSJ-11</strain>
    </source>
</reference>
<feature type="domain" description="N-acetyltransferase" evidence="1">
    <location>
        <begin position="3"/>
        <end position="149"/>
    </location>
</feature>
<dbReference type="EMBL" id="JAHLQF010000001">
    <property type="protein sequence ID" value="MBU5483368.1"/>
    <property type="molecule type" value="Genomic_DNA"/>
</dbReference>
<organism evidence="2 3">
    <name type="scientific">Clostridium mobile</name>
    <dbReference type="NCBI Taxonomy" id="2841512"/>
    <lineage>
        <taxon>Bacteria</taxon>
        <taxon>Bacillati</taxon>
        <taxon>Bacillota</taxon>
        <taxon>Clostridia</taxon>
        <taxon>Eubacteriales</taxon>
        <taxon>Clostridiaceae</taxon>
        <taxon>Clostridium</taxon>
    </lineage>
</organism>
<dbReference type="InterPro" id="IPR000182">
    <property type="entry name" value="GNAT_dom"/>
</dbReference>
<proteinExistence type="predicted"/>
<dbReference type="Proteomes" id="UP000726170">
    <property type="component" value="Unassembled WGS sequence"/>
</dbReference>